<dbReference type="EMBL" id="RBII01000001">
    <property type="protein sequence ID" value="RKQ71614.1"/>
    <property type="molecule type" value="Genomic_DNA"/>
</dbReference>
<comment type="similarity">
    <text evidence="3 15">Belongs to the anthranilate synthase component I family.</text>
</comment>
<evidence type="ECO:0000313" key="18">
    <source>
        <dbReference type="EMBL" id="RKQ71614.1"/>
    </source>
</evidence>
<comment type="caution">
    <text evidence="18">The sequence shown here is derived from an EMBL/GenBank/DDBJ whole genome shotgun (WGS) entry which is preliminary data.</text>
</comment>
<keyword evidence="11 15" id="KW-0057">Aromatic amino acid biosynthesis</keyword>
<gene>
    <name evidence="15" type="primary">trpE</name>
    <name evidence="18" type="ORF">DES40_0941</name>
</gene>
<evidence type="ECO:0000256" key="14">
    <source>
        <dbReference type="ARBA" id="ARBA00047683"/>
    </source>
</evidence>
<evidence type="ECO:0000256" key="7">
    <source>
        <dbReference type="ARBA" id="ARBA00022605"/>
    </source>
</evidence>
<dbReference type="GO" id="GO:0000162">
    <property type="term" value="P:L-tryptophan biosynthetic process"/>
    <property type="evidence" value="ECO:0007669"/>
    <property type="project" value="UniProtKB-UniPathway"/>
</dbReference>
<keyword evidence="19" id="KW-1185">Reference proteome</keyword>
<evidence type="ECO:0000256" key="10">
    <source>
        <dbReference type="ARBA" id="ARBA00022842"/>
    </source>
</evidence>
<comment type="subunit">
    <text evidence="4 15">Heterotetramer consisting of two non-identical subunits: a beta subunit (TrpG) and a large alpha subunit (TrpE).</text>
</comment>
<dbReference type="Pfam" id="PF04715">
    <property type="entry name" value="Anth_synt_I_N"/>
    <property type="match status" value="1"/>
</dbReference>
<evidence type="ECO:0000256" key="15">
    <source>
        <dbReference type="RuleBase" id="RU364045"/>
    </source>
</evidence>
<comment type="function">
    <text evidence="13 15">Part of a heterotetrameric complex that catalyzes the two-step biosynthesis of anthranilate, an intermediate in the biosynthesis of L-tryptophan. In the first step, the glutamine-binding beta subunit (TrpG) of anthranilate synthase (AS) provides the glutamine amidotransferase activity which generates ammonia as a substrate that, along with chorismate, is used in the second step, catalyzed by the large alpha subunit of AS (TrpE) to produce anthranilate. In the absence of TrpG, TrpE can synthesize anthranilate directly from chorismate and high concentrations of ammonia.</text>
</comment>
<protein>
    <recommendedName>
        <fullName evidence="6 15">Anthranilate synthase component 1</fullName>
        <ecNumber evidence="5 15">4.1.3.27</ecNumber>
    </recommendedName>
</protein>
<feature type="domain" description="Chorismate-utilising enzyme C-terminal" evidence="16">
    <location>
        <begin position="220"/>
        <end position="472"/>
    </location>
</feature>
<dbReference type="EC" id="4.1.3.27" evidence="5 15"/>
<evidence type="ECO:0000313" key="19">
    <source>
        <dbReference type="Proteomes" id="UP000282211"/>
    </source>
</evidence>
<feature type="domain" description="Anthranilate synthase component I N-terminal" evidence="17">
    <location>
        <begin position="28"/>
        <end position="169"/>
    </location>
</feature>
<dbReference type="InterPro" id="IPR006805">
    <property type="entry name" value="Anth_synth_I_N"/>
</dbReference>
<dbReference type="Gene3D" id="3.60.120.10">
    <property type="entry name" value="Anthranilate synthase"/>
    <property type="match status" value="1"/>
</dbReference>
<evidence type="ECO:0000256" key="6">
    <source>
        <dbReference type="ARBA" id="ARBA00020653"/>
    </source>
</evidence>
<dbReference type="InterPro" id="IPR005801">
    <property type="entry name" value="ADC_synthase"/>
</dbReference>
<evidence type="ECO:0000256" key="5">
    <source>
        <dbReference type="ARBA" id="ARBA00012266"/>
    </source>
</evidence>
<sequence>MALEFHPRSEDFQASAIPQLVYTRIINDMDTPVSAFLKAALGKPYAFLFESVQGGEQRGRYSFFGFDPDLVWRGFGEKSEVSRDGGQSFVNLSGKPLDSLRKLQGESHFKLPEGIPPMAAGLFGYLGYDMIRQVEDIPASNIDPIGTPDAIMVRPKIVCIFDQIAQEIIIASTVYPDHSPNAAYECIEAVVEDLTRPVSARGFEPIPTPAIEPRLGTTAKKFATRVKAAKDYILAGDIFQVVLGQRLSAPLPASPFSLYRSLRRMNPSPFLYFLDFEDHQIIGSSPEILVRLRDGIVTVRPIAGTRPRGKTAAQDKALEAELLADPKELAEHLMLLDLGRNDVGRVAKPGTVRVTERFTIERYSHVMHIVSNVEGEIQDDMDAVSALFAGFPAGTVSGAPKVRAMEIIDELEEEKRGIYAGAVGYISSNGDMDTAIALRTGIVKNNTLHVRAGAGIVMDSVPQLEFEETLHKAAALFRAAEQSVNFERN</sequence>
<dbReference type="NCBIfam" id="TIGR00564">
    <property type="entry name" value="trpE_most"/>
    <property type="match status" value="1"/>
</dbReference>
<evidence type="ECO:0000256" key="2">
    <source>
        <dbReference type="ARBA" id="ARBA00004873"/>
    </source>
</evidence>
<dbReference type="PANTHER" id="PTHR11236:SF48">
    <property type="entry name" value="ISOCHORISMATE SYNTHASE MENF"/>
    <property type="match status" value="1"/>
</dbReference>
<dbReference type="UniPathway" id="UPA00035">
    <property type="reaction ID" value="UER00040"/>
</dbReference>
<accession>A0A420WKT2</accession>
<dbReference type="GO" id="GO:0046872">
    <property type="term" value="F:metal ion binding"/>
    <property type="evidence" value="ECO:0007669"/>
    <property type="project" value="UniProtKB-KW"/>
</dbReference>
<dbReference type="AlphaFoldDB" id="A0A420WKT2"/>
<dbReference type="RefSeq" id="WP_121099377.1">
    <property type="nucleotide sequence ID" value="NZ_RBII01000001.1"/>
</dbReference>
<dbReference type="SUPFAM" id="SSF56322">
    <property type="entry name" value="ADC synthase"/>
    <property type="match status" value="1"/>
</dbReference>
<comment type="cofactor">
    <cofactor evidence="1 15">
        <name>Mg(2+)</name>
        <dbReference type="ChEBI" id="CHEBI:18420"/>
    </cofactor>
</comment>
<keyword evidence="8 15" id="KW-0479">Metal-binding</keyword>
<keyword evidence="9 15" id="KW-0822">Tryptophan biosynthesis</keyword>
<organism evidence="18 19">
    <name type="scientific">Litorimonas taeanensis</name>
    <dbReference type="NCBI Taxonomy" id="568099"/>
    <lineage>
        <taxon>Bacteria</taxon>
        <taxon>Pseudomonadati</taxon>
        <taxon>Pseudomonadota</taxon>
        <taxon>Alphaproteobacteria</taxon>
        <taxon>Maricaulales</taxon>
        <taxon>Robiginitomaculaceae</taxon>
    </lineage>
</organism>
<comment type="catalytic activity">
    <reaction evidence="14 15">
        <text>chorismate + L-glutamine = anthranilate + pyruvate + L-glutamate + H(+)</text>
        <dbReference type="Rhea" id="RHEA:21732"/>
        <dbReference type="ChEBI" id="CHEBI:15361"/>
        <dbReference type="ChEBI" id="CHEBI:15378"/>
        <dbReference type="ChEBI" id="CHEBI:16567"/>
        <dbReference type="ChEBI" id="CHEBI:29748"/>
        <dbReference type="ChEBI" id="CHEBI:29985"/>
        <dbReference type="ChEBI" id="CHEBI:58359"/>
        <dbReference type="EC" id="4.1.3.27"/>
    </reaction>
</comment>
<comment type="pathway">
    <text evidence="2 15">Amino-acid biosynthesis; L-tryptophan biosynthesis; L-tryptophan from chorismate: step 1/5.</text>
</comment>
<dbReference type="OrthoDB" id="9803598at2"/>
<evidence type="ECO:0000256" key="1">
    <source>
        <dbReference type="ARBA" id="ARBA00001946"/>
    </source>
</evidence>
<evidence type="ECO:0000256" key="8">
    <source>
        <dbReference type="ARBA" id="ARBA00022723"/>
    </source>
</evidence>
<dbReference type="InterPro" id="IPR005256">
    <property type="entry name" value="Anth_synth_I_PabB"/>
</dbReference>
<keyword evidence="12 15" id="KW-0456">Lyase</keyword>
<reference evidence="18 19" key="1">
    <citation type="submission" date="2018-10" db="EMBL/GenBank/DDBJ databases">
        <title>Genomic Encyclopedia of Type Strains, Phase IV (KMG-IV): sequencing the most valuable type-strain genomes for metagenomic binning, comparative biology and taxonomic classification.</title>
        <authorList>
            <person name="Goeker M."/>
        </authorList>
    </citation>
    <scope>NUCLEOTIDE SEQUENCE [LARGE SCALE GENOMIC DNA]</scope>
    <source>
        <strain evidence="18 19">DSM 22008</strain>
    </source>
</reference>
<dbReference type="PRINTS" id="PR00095">
    <property type="entry name" value="ANTSNTHASEI"/>
</dbReference>
<dbReference type="PANTHER" id="PTHR11236">
    <property type="entry name" value="AMINOBENZOATE/ANTHRANILATE SYNTHASE"/>
    <property type="match status" value="1"/>
</dbReference>
<evidence type="ECO:0000256" key="13">
    <source>
        <dbReference type="ARBA" id="ARBA00025634"/>
    </source>
</evidence>
<evidence type="ECO:0000259" key="16">
    <source>
        <dbReference type="Pfam" id="PF00425"/>
    </source>
</evidence>
<dbReference type="Pfam" id="PF00425">
    <property type="entry name" value="Chorismate_bind"/>
    <property type="match status" value="1"/>
</dbReference>
<evidence type="ECO:0000259" key="17">
    <source>
        <dbReference type="Pfam" id="PF04715"/>
    </source>
</evidence>
<dbReference type="GO" id="GO:0004049">
    <property type="term" value="F:anthranilate synthase activity"/>
    <property type="evidence" value="ECO:0007669"/>
    <property type="project" value="UniProtKB-EC"/>
</dbReference>
<proteinExistence type="inferred from homology"/>
<evidence type="ECO:0000256" key="4">
    <source>
        <dbReference type="ARBA" id="ARBA00011575"/>
    </source>
</evidence>
<evidence type="ECO:0000256" key="3">
    <source>
        <dbReference type="ARBA" id="ARBA00009562"/>
    </source>
</evidence>
<evidence type="ECO:0000256" key="12">
    <source>
        <dbReference type="ARBA" id="ARBA00023239"/>
    </source>
</evidence>
<evidence type="ECO:0000256" key="11">
    <source>
        <dbReference type="ARBA" id="ARBA00023141"/>
    </source>
</evidence>
<name>A0A420WKT2_9PROT</name>
<keyword evidence="10 15" id="KW-0460">Magnesium</keyword>
<keyword evidence="7 15" id="KW-0028">Amino-acid biosynthesis</keyword>
<dbReference type="Proteomes" id="UP000282211">
    <property type="component" value="Unassembled WGS sequence"/>
</dbReference>
<dbReference type="InParanoid" id="A0A420WKT2"/>
<evidence type="ECO:0000256" key="9">
    <source>
        <dbReference type="ARBA" id="ARBA00022822"/>
    </source>
</evidence>
<dbReference type="InterPro" id="IPR019999">
    <property type="entry name" value="Anth_synth_I-like"/>
</dbReference>
<dbReference type="FunCoup" id="A0A420WKT2">
    <property type="interactions" value="347"/>
</dbReference>
<dbReference type="InterPro" id="IPR015890">
    <property type="entry name" value="Chorismate_C"/>
</dbReference>